<sequence>MSSVSKDGLGTGTLGTGGLVLFVLACVAPMGAVVSIVPLGIFLGDGAGFPGAVIVAGLVLLCFAVGFVAMSRHVVNAGAFYAYVARGLGKPAGVAASFLATLAYNASFWSLGGAVGYFAHNLFADAGLDLPWPAWTAVALAIVTVLGRRNIDLSVKVVGCALLLEVTAILVLAVAIVADRGTAAFPFDSFEPSALTSGSPGIALMFACNMFIGFEATVLFGRECRDRTRTIPRATYLSIALIAVFYALASLILVGSVGKDHVVDAMNGDPGTFVSRLSERFVGHTWGTVMQTLVVTSLFASLLGIHNAASRYLYAMGRERLLPGRLGRVHPRWNSPTSAGGVQIAVAVVVIGAFALAGADPLLTLGTSTVGLATLALLLLQTAVAVSVIVFFHKRGHRSPALHLLSALGAAGLATVTGLATTNYSTLTGSDSTTVNSLPWALPAVIVLGIAYALVLRRRKPAIYAAMAASDTKPPAPAPEVPEVAV</sequence>
<feature type="transmembrane region" description="Helical" evidence="6">
    <location>
        <begin position="20"/>
        <end position="43"/>
    </location>
</feature>
<feature type="transmembrane region" description="Helical" evidence="6">
    <location>
        <begin position="49"/>
        <end position="71"/>
    </location>
</feature>
<dbReference type="Gene3D" id="1.20.1740.10">
    <property type="entry name" value="Amino acid/polyamine transporter I"/>
    <property type="match status" value="1"/>
</dbReference>
<evidence type="ECO:0000313" key="8">
    <source>
        <dbReference type="Proteomes" id="UP000286931"/>
    </source>
</evidence>
<feature type="transmembrane region" description="Helical" evidence="6">
    <location>
        <begin position="234"/>
        <end position="257"/>
    </location>
</feature>
<keyword evidence="4 6" id="KW-1133">Transmembrane helix</keyword>
<feature type="transmembrane region" description="Helical" evidence="6">
    <location>
        <begin position="159"/>
        <end position="178"/>
    </location>
</feature>
<dbReference type="PANTHER" id="PTHR42770">
    <property type="entry name" value="AMINO ACID TRANSPORTER-RELATED"/>
    <property type="match status" value="1"/>
</dbReference>
<organism evidence="7 8">
    <name type="scientific">Embleya hyalina</name>
    <dbReference type="NCBI Taxonomy" id="516124"/>
    <lineage>
        <taxon>Bacteria</taxon>
        <taxon>Bacillati</taxon>
        <taxon>Actinomycetota</taxon>
        <taxon>Actinomycetes</taxon>
        <taxon>Kitasatosporales</taxon>
        <taxon>Streptomycetaceae</taxon>
        <taxon>Embleya</taxon>
    </lineage>
</organism>
<dbReference type="PANTHER" id="PTHR42770:SF16">
    <property type="entry name" value="AMINO ACID PERMEASE"/>
    <property type="match status" value="1"/>
</dbReference>
<feature type="transmembrane region" description="Helical" evidence="6">
    <location>
        <begin position="198"/>
        <end position="222"/>
    </location>
</feature>
<feature type="transmembrane region" description="Helical" evidence="6">
    <location>
        <begin position="92"/>
        <end position="118"/>
    </location>
</feature>
<comment type="caution">
    <text evidence="7">The sequence shown here is derived from an EMBL/GenBank/DDBJ whole genome shotgun (WGS) entry which is preliminary data.</text>
</comment>
<name>A0A401YNE7_9ACTN</name>
<evidence type="ECO:0000256" key="4">
    <source>
        <dbReference type="ARBA" id="ARBA00022989"/>
    </source>
</evidence>
<evidence type="ECO:0000313" key="7">
    <source>
        <dbReference type="EMBL" id="GCD96118.1"/>
    </source>
</evidence>
<dbReference type="OrthoDB" id="137613at2"/>
<keyword evidence="2" id="KW-1003">Cell membrane</keyword>
<dbReference type="GO" id="GO:0005886">
    <property type="term" value="C:plasma membrane"/>
    <property type="evidence" value="ECO:0007669"/>
    <property type="project" value="UniProtKB-SubCell"/>
</dbReference>
<reference evidence="7 8" key="1">
    <citation type="submission" date="2018-12" db="EMBL/GenBank/DDBJ databases">
        <title>Draft genome sequence of Embleya hyalina NBRC 13850T.</title>
        <authorList>
            <person name="Komaki H."/>
            <person name="Hosoyama A."/>
            <person name="Kimura A."/>
            <person name="Ichikawa N."/>
            <person name="Tamura T."/>
        </authorList>
    </citation>
    <scope>NUCLEOTIDE SEQUENCE [LARGE SCALE GENOMIC DNA]</scope>
    <source>
        <strain evidence="7 8">NBRC 13850</strain>
    </source>
</reference>
<feature type="transmembrane region" description="Helical" evidence="6">
    <location>
        <begin position="370"/>
        <end position="392"/>
    </location>
</feature>
<feature type="transmembrane region" description="Helical" evidence="6">
    <location>
        <begin position="437"/>
        <end position="455"/>
    </location>
</feature>
<dbReference type="GO" id="GO:0022857">
    <property type="term" value="F:transmembrane transporter activity"/>
    <property type="evidence" value="ECO:0007669"/>
    <property type="project" value="InterPro"/>
</dbReference>
<dbReference type="InterPro" id="IPR002293">
    <property type="entry name" value="AA/rel_permease1"/>
</dbReference>
<keyword evidence="8" id="KW-1185">Reference proteome</keyword>
<dbReference type="Proteomes" id="UP000286931">
    <property type="component" value="Unassembled WGS sequence"/>
</dbReference>
<dbReference type="InterPro" id="IPR050367">
    <property type="entry name" value="APC_superfamily"/>
</dbReference>
<dbReference type="EMBL" id="BIFH01000019">
    <property type="protein sequence ID" value="GCD96118.1"/>
    <property type="molecule type" value="Genomic_DNA"/>
</dbReference>
<evidence type="ECO:0000256" key="6">
    <source>
        <dbReference type="SAM" id="Phobius"/>
    </source>
</evidence>
<evidence type="ECO:0000256" key="3">
    <source>
        <dbReference type="ARBA" id="ARBA00022692"/>
    </source>
</evidence>
<evidence type="ECO:0000256" key="2">
    <source>
        <dbReference type="ARBA" id="ARBA00022475"/>
    </source>
</evidence>
<feature type="transmembrane region" description="Helical" evidence="6">
    <location>
        <begin position="335"/>
        <end position="358"/>
    </location>
</feature>
<accession>A0A401YNE7</accession>
<proteinExistence type="predicted"/>
<evidence type="ECO:0000256" key="1">
    <source>
        <dbReference type="ARBA" id="ARBA00004651"/>
    </source>
</evidence>
<dbReference type="RefSeq" id="WP_126638189.1">
    <property type="nucleotide sequence ID" value="NZ_BIFH01000019.1"/>
</dbReference>
<dbReference type="AlphaFoldDB" id="A0A401YNE7"/>
<feature type="transmembrane region" description="Helical" evidence="6">
    <location>
        <begin position="130"/>
        <end position="147"/>
    </location>
</feature>
<protein>
    <submittedName>
        <fullName evidence="7">Amino acid permease</fullName>
    </submittedName>
</protein>
<keyword evidence="5 6" id="KW-0472">Membrane</keyword>
<evidence type="ECO:0000256" key="5">
    <source>
        <dbReference type="ARBA" id="ARBA00023136"/>
    </source>
</evidence>
<gene>
    <name evidence="7" type="ORF">EHYA_03802</name>
</gene>
<feature type="transmembrane region" description="Helical" evidence="6">
    <location>
        <begin position="404"/>
        <end position="425"/>
    </location>
</feature>
<keyword evidence="3 6" id="KW-0812">Transmembrane</keyword>
<dbReference type="PROSITE" id="PS51257">
    <property type="entry name" value="PROKAR_LIPOPROTEIN"/>
    <property type="match status" value="1"/>
</dbReference>
<dbReference type="Pfam" id="PF13520">
    <property type="entry name" value="AA_permease_2"/>
    <property type="match status" value="1"/>
</dbReference>
<comment type="subcellular location">
    <subcellularLocation>
        <location evidence="1">Cell membrane</location>
        <topology evidence="1">Multi-pass membrane protein</topology>
    </subcellularLocation>
</comment>
<feature type="transmembrane region" description="Helical" evidence="6">
    <location>
        <begin position="293"/>
        <end position="314"/>
    </location>
</feature>
<dbReference type="PIRSF" id="PIRSF006060">
    <property type="entry name" value="AA_transporter"/>
    <property type="match status" value="1"/>
</dbReference>